<dbReference type="InterPro" id="IPR002938">
    <property type="entry name" value="FAD-bd"/>
</dbReference>
<dbReference type="RefSeq" id="WP_272007112.1">
    <property type="nucleotide sequence ID" value="NZ_JAQNDN010000022.1"/>
</dbReference>
<reference evidence="6 7" key="1">
    <citation type="submission" date="2022-11" db="EMBL/GenBank/DDBJ databases">
        <title>Minimal conservation of predation-associated metabolite biosynthetic gene clusters underscores biosynthetic potential of Myxococcota including descriptions for ten novel species: Archangium lansinium sp. nov., Myxococcus landrumus sp. nov., Nannocystis bai.</title>
        <authorList>
            <person name="Ahearne A."/>
            <person name="Stevens C."/>
            <person name="Dowd S."/>
        </authorList>
    </citation>
    <scope>NUCLEOTIDE SEQUENCE [LARGE SCALE GENOMIC DNA]</scope>
    <source>
        <strain evidence="6 7">NCELM</strain>
    </source>
</reference>
<keyword evidence="6" id="KW-0503">Monooxygenase</keyword>
<dbReference type="GO" id="GO:0004497">
    <property type="term" value="F:monooxygenase activity"/>
    <property type="evidence" value="ECO:0007669"/>
    <property type="project" value="UniProtKB-KW"/>
</dbReference>
<dbReference type="Pfam" id="PF01494">
    <property type="entry name" value="FAD_binding_3"/>
    <property type="match status" value="1"/>
</dbReference>
<feature type="compositionally biased region" description="Basic and acidic residues" evidence="4">
    <location>
        <begin position="401"/>
        <end position="414"/>
    </location>
</feature>
<sequence length="498" mass="53564">MLYREAAPGPGMPDTDVLIVGAGPTGLTLACELARRGVACRLVERADDLFLGSRAKGLQPRTLEVLEILGVADAIRAGGAPFPCFRLYAGSEVRWERSLEEMLGTPMPCASAAVPHPLPWLIPQWRTDQVLRDRFIELGGRVEFSTAVTGLVHDEFGATVTLERADALERVRARFVVGADGGRSIVRKSCGFSFEGETLATETTLIGDAIATGLDGEACHILTRDGAMSSRFSLWNLPGSPLYQFVAALPPEGMPELTLDAVQQLLEARSGRTDIRLSDMRWISVYRINVRMVDRLRKGPVLLAGDAAHVHSSAGGQGLNTGIQDAFNLGWKLAAVVAGAPESLLDTYDEERLPVAARVLGLTSRLHRQDFGPPDGSQPAIHQLDISYRNSSLSVESGDQDAEHHGSLRAGDRAPDGVVRDGARVFELLRRGRFVLLAFGWPDPPELGGVTSATVEGRLEGYDVADGTLVLVRPDGHVGAITRSLAVVQAYLSKLSAR</sequence>
<dbReference type="InterPro" id="IPR036188">
    <property type="entry name" value="FAD/NAD-bd_sf"/>
</dbReference>
<dbReference type="NCBIfam" id="NF004832">
    <property type="entry name" value="PRK06184.1"/>
    <property type="match status" value="1"/>
</dbReference>
<dbReference type="PROSITE" id="PS51257">
    <property type="entry name" value="PROKAR_LIPOPROTEIN"/>
    <property type="match status" value="1"/>
</dbReference>
<evidence type="ECO:0000313" key="6">
    <source>
        <dbReference type="EMBL" id="MDC0673710.1"/>
    </source>
</evidence>
<dbReference type="EMBL" id="JAQNDN010000022">
    <property type="protein sequence ID" value="MDC0673710.1"/>
    <property type="molecule type" value="Genomic_DNA"/>
</dbReference>
<dbReference type="PANTHER" id="PTHR43004:SF19">
    <property type="entry name" value="BINDING MONOOXYGENASE, PUTATIVE (JCVI)-RELATED"/>
    <property type="match status" value="1"/>
</dbReference>
<dbReference type="PRINTS" id="PR00420">
    <property type="entry name" value="RNGMNOXGNASE"/>
</dbReference>
<evidence type="ECO:0000256" key="2">
    <source>
        <dbReference type="ARBA" id="ARBA00022630"/>
    </source>
</evidence>
<dbReference type="Gene3D" id="3.40.30.120">
    <property type="match status" value="1"/>
</dbReference>
<dbReference type="PANTHER" id="PTHR43004">
    <property type="entry name" value="TRK SYSTEM POTASSIUM UPTAKE PROTEIN"/>
    <property type="match status" value="1"/>
</dbReference>
<name>A0ABT5BHT9_9BACT</name>
<feature type="domain" description="FAD-binding" evidence="5">
    <location>
        <begin position="14"/>
        <end position="360"/>
    </location>
</feature>
<dbReference type="InterPro" id="IPR050641">
    <property type="entry name" value="RIFMO-like"/>
</dbReference>
<organism evidence="6 7">
    <name type="scientific">Nannocystis radixulma</name>
    <dbReference type="NCBI Taxonomy" id="2995305"/>
    <lineage>
        <taxon>Bacteria</taxon>
        <taxon>Pseudomonadati</taxon>
        <taxon>Myxococcota</taxon>
        <taxon>Polyangia</taxon>
        <taxon>Nannocystales</taxon>
        <taxon>Nannocystaceae</taxon>
        <taxon>Nannocystis</taxon>
    </lineage>
</organism>
<keyword evidence="2" id="KW-0285">Flavoprotein</keyword>
<evidence type="ECO:0000256" key="3">
    <source>
        <dbReference type="ARBA" id="ARBA00022827"/>
    </source>
</evidence>
<dbReference type="Gene3D" id="3.30.70.2450">
    <property type="match status" value="1"/>
</dbReference>
<dbReference type="Proteomes" id="UP001217838">
    <property type="component" value="Unassembled WGS sequence"/>
</dbReference>
<keyword evidence="7" id="KW-1185">Reference proteome</keyword>
<evidence type="ECO:0000256" key="4">
    <source>
        <dbReference type="SAM" id="MobiDB-lite"/>
    </source>
</evidence>
<evidence type="ECO:0000259" key="5">
    <source>
        <dbReference type="Pfam" id="PF01494"/>
    </source>
</evidence>
<comment type="caution">
    <text evidence="6">The sequence shown here is derived from an EMBL/GenBank/DDBJ whole genome shotgun (WGS) entry which is preliminary data.</text>
</comment>
<keyword evidence="6" id="KW-0560">Oxidoreductase</keyword>
<gene>
    <name evidence="6" type="ORF">POL58_38550</name>
</gene>
<dbReference type="Gene3D" id="3.50.50.60">
    <property type="entry name" value="FAD/NAD(P)-binding domain"/>
    <property type="match status" value="1"/>
</dbReference>
<evidence type="ECO:0000313" key="7">
    <source>
        <dbReference type="Proteomes" id="UP001217838"/>
    </source>
</evidence>
<evidence type="ECO:0000256" key="1">
    <source>
        <dbReference type="ARBA" id="ARBA00001974"/>
    </source>
</evidence>
<dbReference type="SUPFAM" id="SSF51905">
    <property type="entry name" value="FAD/NAD(P)-binding domain"/>
    <property type="match status" value="1"/>
</dbReference>
<feature type="region of interest" description="Disordered" evidence="4">
    <location>
        <begin position="395"/>
        <end position="414"/>
    </location>
</feature>
<keyword evidence="3" id="KW-0274">FAD</keyword>
<proteinExistence type="predicted"/>
<accession>A0ABT5BHT9</accession>
<comment type="cofactor">
    <cofactor evidence="1">
        <name>FAD</name>
        <dbReference type="ChEBI" id="CHEBI:57692"/>
    </cofactor>
</comment>
<protein>
    <submittedName>
        <fullName evidence="6">FAD-dependent monooxygenase</fullName>
    </submittedName>
</protein>